<evidence type="ECO:0008006" key="3">
    <source>
        <dbReference type="Google" id="ProtNLM"/>
    </source>
</evidence>
<dbReference type="STRING" id="436010.A0A166LEH1"/>
<protein>
    <recommendedName>
        <fullName evidence="3">Integrase zinc-binding domain-containing protein</fullName>
    </recommendedName>
</protein>
<name>A0A166LEH1_9AGAM</name>
<evidence type="ECO:0000313" key="1">
    <source>
        <dbReference type="EMBL" id="KZP22869.1"/>
    </source>
</evidence>
<gene>
    <name evidence="1" type="ORF">FIBSPDRAFT_952444</name>
</gene>
<organism evidence="1 2">
    <name type="scientific">Athelia psychrophila</name>
    <dbReference type="NCBI Taxonomy" id="1759441"/>
    <lineage>
        <taxon>Eukaryota</taxon>
        <taxon>Fungi</taxon>
        <taxon>Dikarya</taxon>
        <taxon>Basidiomycota</taxon>
        <taxon>Agaricomycotina</taxon>
        <taxon>Agaricomycetes</taxon>
        <taxon>Agaricomycetidae</taxon>
        <taxon>Atheliales</taxon>
        <taxon>Atheliaceae</taxon>
        <taxon>Athelia</taxon>
    </lineage>
</organism>
<sequence>MKQLERHEDDIASAAAVLKAARYRSKAQFEKRFHKVLNYDFYNPGDLVIIRNSKDEMTLGKKTMKRYLGPFEVDRRTRNGAYVIKELDGTYIRTSVAAFRLYPYLDRKSPLIEQLSPKNDTFLDDHSDSGDEDWEY</sequence>
<dbReference type="OrthoDB" id="8023605at2759"/>
<keyword evidence="2" id="KW-1185">Reference proteome</keyword>
<reference evidence="1 2" key="1">
    <citation type="journal article" date="2016" name="Mol. Biol. Evol.">
        <title>Comparative Genomics of Early-Diverging Mushroom-Forming Fungi Provides Insights into the Origins of Lignocellulose Decay Capabilities.</title>
        <authorList>
            <person name="Nagy L.G."/>
            <person name="Riley R."/>
            <person name="Tritt A."/>
            <person name="Adam C."/>
            <person name="Daum C."/>
            <person name="Floudas D."/>
            <person name="Sun H."/>
            <person name="Yadav J.S."/>
            <person name="Pangilinan J."/>
            <person name="Larsson K.H."/>
            <person name="Matsuura K."/>
            <person name="Barry K."/>
            <person name="Labutti K."/>
            <person name="Kuo R."/>
            <person name="Ohm R.A."/>
            <person name="Bhattacharya S.S."/>
            <person name="Shirouzu T."/>
            <person name="Yoshinaga Y."/>
            <person name="Martin F.M."/>
            <person name="Grigoriev I.V."/>
            <person name="Hibbett D.S."/>
        </authorList>
    </citation>
    <scope>NUCLEOTIDE SEQUENCE [LARGE SCALE GENOMIC DNA]</scope>
    <source>
        <strain evidence="1 2">CBS 109695</strain>
    </source>
</reference>
<dbReference type="Proteomes" id="UP000076532">
    <property type="component" value="Unassembled WGS sequence"/>
</dbReference>
<dbReference type="EMBL" id="KV417536">
    <property type="protein sequence ID" value="KZP22869.1"/>
    <property type="molecule type" value="Genomic_DNA"/>
</dbReference>
<accession>A0A166LEH1</accession>
<evidence type="ECO:0000313" key="2">
    <source>
        <dbReference type="Proteomes" id="UP000076532"/>
    </source>
</evidence>
<dbReference type="AlphaFoldDB" id="A0A166LEH1"/>
<proteinExistence type="predicted"/>